<comment type="similarity">
    <text evidence="8 9">Belongs to the class I-like SAM-binding methyltransferase superfamily. TrmB family.</text>
</comment>
<evidence type="ECO:0000313" key="10">
    <source>
        <dbReference type="EMBL" id="RKD23768.1"/>
    </source>
</evidence>
<comment type="caution">
    <text evidence="9">Lacks conserved residue(s) required for the propagation of feature annotation.</text>
</comment>
<name>A0A419SIM6_9BACL</name>
<dbReference type="SUPFAM" id="SSF53335">
    <property type="entry name" value="S-adenosyl-L-methionine-dependent methyltransferases"/>
    <property type="match status" value="1"/>
</dbReference>
<accession>A0A419SIM6</accession>
<dbReference type="NCBIfam" id="TIGR00091">
    <property type="entry name" value="tRNA (guanosine(46)-N7)-methyltransferase TrmB"/>
    <property type="match status" value="1"/>
</dbReference>
<comment type="pathway">
    <text evidence="7 9">tRNA modification; N(7)-methylguanine-tRNA biosynthesis.</text>
</comment>
<dbReference type="InterPro" id="IPR029063">
    <property type="entry name" value="SAM-dependent_MTases_sf"/>
</dbReference>
<dbReference type="PANTHER" id="PTHR23417:SF14">
    <property type="entry name" value="PENTACOTRIPEPTIDE-REPEAT REGION OF PRORP DOMAIN-CONTAINING PROTEIN"/>
    <property type="match status" value="1"/>
</dbReference>
<dbReference type="AlphaFoldDB" id="A0A419SIM6"/>
<keyword evidence="5 9" id="KW-0949">S-adenosyl-L-methionine</keyword>
<evidence type="ECO:0000256" key="3">
    <source>
        <dbReference type="ARBA" id="ARBA00022603"/>
    </source>
</evidence>
<gene>
    <name evidence="9" type="primary">trmB</name>
    <name evidence="10" type="ORF">BEP19_04890</name>
</gene>
<keyword evidence="6 9" id="KW-0819">tRNA processing</keyword>
<keyword evidence="3 9" id="KW-0489">Methyltransferase</keyword>
<feature type="binding site" evidence="9">
    <location>
        <position position="69"/>
    </location>
    <ligand>
        <name>S-adenosyl-L-methionine</name>
        <dbReference type="ChEBI" id="CHEBI:59789"/>
    </ligand>
</feature>
<dbReference type="Gene3D" id="3.40.50.150">
    <property type="entry name" value="Vaccinia Virus protein VP39"/>
    <property type="match status" value="1"/>
</dbReference>
<evidence type="ECO:0000256" key="5">
    <source>
        <dbReference type="ARBA" id="ARBA00022691"/>
    </source>
</evidence>
<sequence>MRLRKKPWIKDEIITYDRWVVNEPNEYRGRWDEWFQNKAPIHLELGTGKGNFVVTLAEKHADCNFIGVEIKEEVLIAAVRKSVEKGLKNIAFLWFNINDIEDVFAKDEVSRIYLNFSDPWPKNRHAKRRLTHRGFLEKYKKILNKGGQIHLKTDNEPLFEFSLNEFSEQGFQLRNITFDLHNSRFEEAKKVMTEYEQRFVKQGLKIYRFEAVV</sequence>
<evidence type="ECO:0000256" key="8">
    <source>
        <dbReference type="ARBA" id="ARBA00060767"/>
    </source>
</evidence>
<feature type="binding site" evidence="9">
    <location>
        <position position="96"/>
    </location>
    <ligand>
        <name>S-adenosyl-L-methionine</name>
        <dbReference type="ChEBI" id="CHEBI:59789"/>
    </ligand>
</feature>
<evidence type="ECO:0000256" key="6">
    <source>
        <dbReference type="ARBA" id="ARBA00022694"/>
    </source>
</evidence>
<dbReference type="EMBL" id="MCHY01000008">
    <property type="protein sequence ID" value="RKD23768.1"/>
    <property type="molecule type" value="Genomic_DNA"/>
</dbReference>
<keyword evidence="4 9" id="KW-0808">Transferase</keyword>
<dbReference type="RefSeq" id="WP_120188996.1">
    <property type="nucleotide sequence ID" value="NZ_MCHY01000008.1"/>
</dbReference>
<feature type="binding site" evidence="9">
    <location>
        <position position="44"/>
    </location>
    <ligand>
        <name>S-adenosyl-L-methionine</name>
        <dbReference type="ChEBI" id="CHEBI:59789"/>
    </ligand>
</feature>
<keyword evidence="11" id="KW-1185">Reference proteome</keyword>
<evidence type="ECO:0000256" key="1">
    <source>
        <dbReference type="ARBA" id="ARBA00000142"/>
    </source>
</evidence>
<comment type="catalytic activity">
    <reaction evidence="1 9">
        <text>guanosine(46) in tRNA + S-adenosyl-L-methionine = N(7)-methylguanosine(46) in tRNA + S-adenosyl-L-homocysteine</text>
        <dbReference type="Rhea" id="RHEA:42708"/>
        <dbReference type="Rhea" id="RHEA-COMP:10188"/>
        <dbReference type="Rhea" id="RHEA-COMP:10189"/>
        <dbReference type="ChEBI" id="CHEBI:57856"/>
        <dbReference type="ChEBI" id="CHEBI:59789"/>
        <dbReference type="ChEBI" id="CHEBI:74269"/>
        <dbReference type="ChEBI" id="CHEBI:74480"/>
        <dbReference type="EC" id="2.1.1.33"/>
    </reaction>
</comment>
<reference evidence="10 11" key="1">
    <citation type="submission" date="2016-08" db="EMBL/GenBank/DDBJ databases">
        <title>Novel Firmicute Genomes.</title>
        <authorList>
            <person name="Poppleton D.I."/>
            <person name="Gribaldo S."/>
        </authorList>
    </citation>
    <scope>NUCLEOTIDE SEQUENCE [LARGE SCALE GENOMIC DNA]</scope>
    <source>
        <strain evidence="10 11">RAOx-1</strain>
    </source>
</reference>
<dbReference type="GO" id="GO:0043527">
    <property type="term" value="C:tRNA methyltransferase complex"/>
    <property type="evidence" value="ECO:0007669"/>
    <property type="project" value="TreeGrafter"/>
</dbReference>
<dbReference type="EC" id="2.1.1.33" evidence="9"/>
<dbReference type="GO" id="GO:0008176">
    <property type="term" value="F:tRNA (guanine(46)-N7)-methyltransferase activity"/>
    <property type="evidence" value="ECO:0007669"/>
    <property type="project" value="UniProtKB-UniRule"/>
</dbReference>
<dbReference type="FunFam" id="3.40.50.150:FF:000035">
    <property type="entry name" value="tRNA (guanine-N(7)-)-methyltransferase"/>
    <property type="match status" value="1"/>
</dbReference>
<dbReference type="NCBIfam" id="NF001080">
    <property type="entry name" value="PRK00121.2-2"/>
    <property type="match status" value="1"/>
</dbReference>
<dbReference type="InterPro" id="IPR055361">
    <property type="entry name" value="tRNA_methyltr_TrmB_bact"/>
</dbReference>
<evidence type="ECO:0000313" key="11">
    <source>
        <dbReference type="Proteomes" id="UP000284219"/>
    </source>
</evidence>
<feature type="binding site" evidence="9">
    <location>
        <position position="154"/>
    </location>
    <ligand>
        <name>substrate</name>
    </ligand>
</feature>
<evidence type="ECO:0000256" key="2">
    <source>
        <dbReference type="ARBA" id="ARBA00003015"/>
    </source>
</evidence>
<proteinExistence type="inferred from homology"/>
<protein>
    <recommendedName>
        <fullName evidence="9">tRNA (guanine-N(7)-)-methyltransferase</fullName>
        <ecNumber evidence="9">2.1.1.33</ecNumber>
    </recommendedName>
    <alternativeName>
        <fullName evidence="9">tRNA (guanine(46)-N(7))-methyltransferase</fullName>
    </alternativeName>
    <alternativeName>
        <fullName evidence="9">tRNA(m7G46)-methyltransferase</fullName>
    </alternativeName>
</protein>
<dbReference type="Pfam" id="PF02390">
    <property type="entry name" value="Methyltransf_4"/>
    <property type="match status" value="1"/>
</dbReference>
<dbReference type="OrthoDB" id="9802090at2"/>
<dbReference type="PROSITE" id="PS51625">
    <property type="entry name" value="SAM_MT_TRMB"/>
    <property type="match status" value="1"/>
</dbReference>
<dbReference type="HAMAP" id="MF_01057">
    <property type="entry name" value="tRNA_methyltr_TrmB"/>
    <property type="match status" value="1"/>
</dbReference>
<evidence type="ECO:0000256" key="9">
    <source>
        <dbReference type="HAMAP-Rule" id="MF_01057"/>
    </source>
</evidence>
<comment type="function">
    <text evidence="2 9">Catalyzes the formation of N(7)-methylguanine at position 46 (m7G46) in tRNA.</text>
</comment>
<evidence type="ECO:0000256" key="7">
    <source>
        <dbReference type="ARBA" id="ARBA00060552"/>
    </source>
</evidence>
<feature type="binding site" evidence="9">
    <location>
        <position position="118"/>
    </location>
    <ligand>
        <name>S-adenosyl-L-methionine</name>
        <dbReference type="ChEBI" id="CHEBI:59789"/>
    </ligand>
</feature>
<feature type="binding site" evidence="9">
    <location>
        <begin position="193"/>
        <end position="196"/>
    </location>
    <ligand>
        <name>substrate</name>
    </ligand>
</feature>
<feature type="binding site" evidence="9">
    <location>
        <position position="122"/>
    </location>
    <ligand>
        <name>substrate</name>
    </ligand>
</feature>
<dbReference type="UniPathway" id="UPA00989"/>
<dbReference type="CDD" id="cd02440">
    <property type="entry name" value="AdoMet_MTases"/>
    <property type="match status" value="1"/>
</dbReference>
<evidence type="ECO:0000256" key="4">
    <source>
        <dbReference type="ARBA" id="ARBA00022679"/>
    </source>
</evidence>
<organism evidence="10 11">
    <name type="scientific">Ammoniphilus oxalaticus</name>
    <dbReference type="NCBI Taxonomy" id="66863"/>
    <lineage>
        <taxon>Bacteria</taxon>
        <taxon>Bacillati</taxon>
        <taxon>Bacillota</taxon>
        <taxon>Bacilli</taxon>
        <taxon>Bacillales</taxon>
        <taxon>Paenibacillaceae</taxon>
        <taxon>Aneurinibacillus group</taxon>
        <taxon>Ammoniphilus</taxon>
    </lineage>
</organism>
<dbReference type="InterPro" id="IPR003358">
    <property type="entry name" value="tRNA_(Gua-N-7)_MeTrfase_Trmb"/>
</dbReference>
<dbReference type="Proteomes" id="UP000284219">
    <property type="component" value="Unassembled WGS sequence"/>
</dbReference>
<comment type="caution">
    <text evidence="10">The sequence shown here is derived from an EMBL/GenBank/DDBJ whole genome shotgun (WGS) entry which is preliminary data.</text>
</comment>
<dbReference type="PANTHER" id="PTHR23417">
    <property type="entry name" value="3-DEOXY-D-MANNO-OCTULOSONIC-ACID TRANSFERASE/TRNA GUANINE-N 7 - -METHYLTRANSFERASE"/>
    <property type="match status" value="1"/>
</dbReference>